<keyword evidence="3" id="KW-0231">Viral genome packaging</keyword>
<keyword evidence="1" id="KW-0118">Viral capsid assembly</keyword>
<evidence type="ECO:0008006" key="7">
    <source>
        <dbReference type="Google" id="ProtNLM"/>
    </source>
</evidence>
<dbReference type="Pfam" id="PF04860">
    <property type="entry name" value="Phage_portal"/>
    <property type="match status" value="1"/>
</dbReference>
<accession>A0A2H4J6S3</accession>
<name>A0A2H4J6S3_9CAUD</name>
<keyword evidence="1" id="KW-1188">Viral release from host cell</keyword>
<reference evidence="4" key="1">
    <citation type="submission" date="2017-06" db="EMBL/GenBank/DDBJ databases">
        <title>Novel phages from South African skin metaviromes.</title>
        <authorList>
            <person name="van Zyl L.J."/>
            <person name="Abrahams Y."/>
            <person name="Stander E.A."/>
            <person name="Kirby B.M."/>
            <person name="Clavaud C."/>
            <person name="Farcet C."/>
            <person name="Breton L."/>
            <person name="Trindade M.I."/>
        </authorList>
    </citation>
    <scope>NUCLEOTIDE SEQUENCE</scope>
</reference>
<dbReference type="InterPro" id="IPR006427">
    <property type="entry name" value="Portal_HK97"/>
</dbReference>
<keyword evidence="2" id="KW-1171">Viral genome ejection through host cell envelope</keyword>
<evidence type="ECO:0000313" key="4">
    <source>
        <dbReference type="EMBL" id="ASN69703.1"/>
    </source>
</evidence>
<evidence type="ECO:0000256" key="1">
    <source>
        <dbReference type="ARBA" id="ARBA00022950"/>
    </source>
</evidence>
<dbReference type="InterPro" id="IPR006944">
    <property type="entry name" value="Phage/GTA_portal"/>
</dbReference>
<gene>
    <name evidence="4" type="ORF">7AX4_61</name>
    <name evidence="6" type="ORF">7F8_3</name>
    <name evidence="5" type="ORF">8AX11_3</name>
</gene>
<sequence length="411" mass="46620">MSDLQDTGFWSRFWSRLTGKTQLKKGDTSYPVDSYMSSGGAVVSPETSLKLSAVWACVKLRAETISTLPLHLYDTEKKIAKDHELYRILHDSPNADMCASEFWQIQSACLDLWGNAYSYIARRNNRSVISLEPLFPSEMVKKRLKDGSFEYHYTENGKVKIYTDDEILHFKGFTLDGYVGLSAIQFFAQTIGMQFDANNQAQDWFKNGLKVGGFLETGERTLTDEQRLKMRKGLASFSLPENAGKYMILEAGMKVASASNIRINPVDAQLLESRYFGIEEICRAFGVPPQLIGHTNKASSWASSLEQTNQGFLTYSLNPQLVRYEQTIARKLLLPQDKYKYRPKFAVDGLLRANNAARADFYVKMTQNGLYTRNEVRELEDMPRADDPTADKLMVQMQMVPLGTEKGETNE</sequence>
<evidence type="ECO:0000313" key="5">
    <source>
        <dbReference type="EMBL" id="ASN70326.1"/>
    </source>
</evidence>
<dbReference type="EMBL" id="MF417894">
    <property type="protein sequence ID" value="ASN69703.1"/>
    <property type="molecule type" value="Genomic_DNA"/>
</dbReference>
<organism evidence="4">
    <name type="scientific">uncultured Caudovirales phage</name>
    <dbReference type="NCBI Taxonomy" id="2100421"/>
    <lineage>
        <taxon>Viruses</taxon>
        <taxon>Duplodnaviria</taxon>
        <taxon>Heunggongvirae</taxon>
        <taxon>Uroviricota</taxon>
        <taxon>Caudoviricetes</taxon>
        <taxon>Peduoviridae</taxon>
        <taxon>Maltschvirus</taxon>
        <taxon>Maltschvirus maltsch</taxon>
    </lineage>
</organism>
<dbReference type="NCBIfam" id="TIGR01537">
    <property type="entry name" value="portal_HK97"/>
    <property type="match status" value="1"/>
</dbReference>
<evidence type="ECO:0000256" key="2">
    <source>
        <dbReference type="ARBA" id="ARBA00023009"/>
    </source>
</evidence>
<protein>
    <recommendedName>
        <fullName evidence="7">COG4695 Phage-related protein</fullName>
    </recommendedName>
</protein>
<dbReference type="EMBL" id="MF417906">
    <property type="protein sequence ID" value="ASN70385.1"/>
    <property type="molecule type" value="Genomic_DNA"/>
</dbReference>
<evidence type="ECO:0000313" key="6">
    <source>
        <dbReference type="EMBL" id="ASN70385.1"/>
    </source>
</evidence>
<proteinExistence type="predicted"/>
<keyword evidence="2" id="KW-1162">Viral penetration into host cytoplasm</keyword>
<dbReference type="EMBL" id="MF417905">
    <property type="protein sequence ID" value="ASN70326.1"/>
    <property type="molecule type" value="Genomic_DNA"/>
</dbReference>
<evidence type="ECO:0000256" key="3">
    <source>
        <dbReference type="ARBA" id="ARBA00023219"/>
    </source>
</evidence>
<keyword evidence="2" id="KW-1160">Virus entry into host cell</keyword>